<evidence type="ECO:0000313" key="3">
    <source>
        <dbReference type="Proteomes" id="UP000741013"/>
    </source>
</evidence>
<protein>
    <submittedName>
        <fullName evidence="2">Uncharacterized protein YbjT (DUF2867 family)</fullName>
    </submittedName>
</protein>
<dbReference type="Gene3D" id="3.90.25.10">
    <property type="entry name" value="UDP-galactose 4-epimerase, domain 1"/>
    <property type="match status" value="1"/>
</dbReference>
<gene>
    <name evidence="2" type="ORF">JOM49_007862</name>
</gene>
<dbReference type="Proteomes" id="UP000741013">
    <property type="component" value="Unassembled WGS sequence"/>
</dbReference>
<dbReference type="InterPro" id="IPR016040">
    <property type="entry name" value="NAD(P)-bd_dom"/>
</dbReference>
<dbReference type="EMBL" id="JAGGMS010000001">
    <property type="protein sequence ID" value="MBP2186336.1"/>
    <property type="molecule type" value="Genomic_DNA"/>
</dbReference>
<dbReference type="InterPro" id="IPR051604">
    <property type="entry name" value="Ergot_Alk_Oxidoreductase"/>
</dbReference>
<reference evidence="2 3" key="1">
    <citation type="submission" date="2021-03" db="EMBL/GenBank/DDBJ databases">
        <title>Sequencing the genomes of 1000 actinobacteria strains.</title>
        <authorList>
            <person name="Klenk H.-P."/>
        </authorList>
    </citation>
    <scope>NUCLEOTIDE SEQUENCE [LARGE SCALE GENOMIC DNA]</scope>
    <source>
        <strain evidence="2 3">DSM 45510</strain>
    </source>
</reference>
<accession>A0ABS4Q3S6</accession>
<comment type="caution">
    <text evidence="2">The sequence shown here is derived from an EMBL/GenBank/DDBJ whole genome shotgun (WGS) entry which is preliminary data.</text>
</comment>
<dbReference type="SUPFAM" id="SSF51735">
    <property type="entry name" value="NAD(P)-binding Rossmann-fold domains"/>
    <property type="match status" value="1"/>
</dbReference>
<dbReference type="PANTHER" id="PTHR43162:SF1">
    <property type="entry name" value="PRESTALK A DIFFERENTIATION PROTEIN A"/>
    <property type="match status" value="1"/>
</dbReference>
<dbReference type="Pfam" id="PF13460">
    <property type="entry name" value="NAD_binding_10"/>
    <property type="match status" value="1"/>
</dbReference>
<keyword evidence="3" id="KW-1185">Reference proteome</keyword>
<evidence type="ECO:0000313" key="2">
    <source>
        <dbReference type="EMBL" id="MBP2186336.1"/>
    </source>
</evidence>
<dbReference type="PANTHER" id="PTHR43162">
    <property type="match status" value="1"/>
</dbReference>
<organism evidence="2 3">
    <name type="scientific">Amycolatopsis magusensis</name>
    <dbReference type="NCBI Taxonomy" id="882444"/>
    <lineage>
        <taxon>Bacteria</taxon>
        <taxon>Bacillati</taxon>
        <taxon>Actinomycetota</taxon>
        <taxon>Actinomycetes</taxon>
        <taxon>Pseudonocardiales</taxon>
        <taxon>Pseudonocardiaceae</taxon>
        <taxon>Amycolatopsis</taxon>
    </lineage>
</organism>
<dbReference type="InterPro" id="IPR036291">
    <property type="entry name" value="NAD(P)-bd_dom_sf"/>
</dbReference>
<dbReference type="Gene3D" id="3.40.50.720">
    <property type="entry name" value="NAD(P)-binding Rossmann-like Domain"/>
    <property type="match status" value="1"/>
</dbReference>
<sequence length="261" mass="29039">MIGATGNVGRELLPQLLAEDVRVRALVRKPTSLPEGVEQVVGNLTEPASIDTDGFDTVFLVWPMFDTTLVPEVLRRLRARRIVYLSAEGVPFHAEVERLVEDAVPEWTFLRPSGFATNTLGWADQIRAGDVVRWPFAEARRSLIHEADIAAVATRALLDDGHQGRKYYFSGPEAISQAEQVRQIGEAIGRPLRFEELPPDAARELLLARGWDPTFATGALDAWGAMVTEPERVNEVVREITGRAPRSFREWATDRAAAFRA</sequence>
<feature type="domain" description="NAD(P)-binding" evidence="1">
    <location>
        <begin position="3"/>
        <end position="159"/>
    </location>
</feature>
<proteinExistence type="predicted"/>
<evidence type="ECO:0000259" key="1">
    <source>
        <dbReference type="Pfam" id="PF13460"/>
    </source>
</evidence>
<name>A0ABS4Q3S6_9PSEU</name>